<feature type="compositionally biased region" description="Low complexity" evidence="1">
    <location>
        <begin position="327"/>
        <end position="390"/>
    </location>
</feature>
<feature type="compositionally biased region" description="Polar residues" evidence="1">
    <location>
        <begin position="137"/>
        <end position="151"/>
    </location>
</feature>
<feature type="compositionally biased region" description="Polar residues" evidence="1">
    <location>
        <begin position="21"/>
        <end position="33"/>
    </location>
</feature>
<feature type="compositionally biased region" description="Low complexity" evidence="1">
    <location>
        <begin position="108"/>
        <end position="136"/>
    </location>
</feature>
<name>A0AAV5RHT5_STABA</name>
<feature type="compositionally biased region" description="Low complexity" evidence="1">
    <location>
        <begin position="169"/>
        <end position="183"/>
    </location>
</feature>
<feature type="compositionally biased region" description="Polar residues" evidence="1">
    <location>
        <begin position="185"/>
        <end position="194"/>
    </location>
</feature>
<dbReference type="EMBL" id="BTGC01000003">
    <property type="protein sequence ID" value="GMM50156.1"/>
    <property type="molecule type" value="Genomic_DNA"/>
</dbReference>
<proteinExistence type="predicted"/>
<feature type="compositionally biased region" description="Low complexity" evidence="1">
    <location>
        <begin position="1006"/>
        <end position="1027"/>
    </location>
</feature>
<feature type="compositionally biased region" description="Polar residues" evidence="1">
    <location>
        <begin position="46"/>
        <end position="55"/>
    </location>
</feature>
<dbReference type="SUPFAM" id="SSF57667">
    <property type="entry name" value="beta-beta-alpha zinc fingers"/>
    <property type="match status" value="1"/>
</dbReference>
<keyword evidence="3" id="KW-1185">Reference proteome</keyword>
<feature type="compositionally biased region" description="Pro residues" evidence="1">
    <location>
        <begin position="593"/>
        <end position="603"/>
    </location>
</feature>
<dbReference type="PANTHER" id="PTHR31949">
    <property type="entry name" value="GASTRIC MUCIN-LIKE PROTEIN"/>
    <property type="match status" value="1"/>
</dbReference>
<feature type="compositionally biased region" description="Low complexity" evidence="1">
    <location>
        <begin position="604"/>
        <end position="615"/>
    </location>
</feature>
<comment type="caution">
    <text evidence="2">The sequence shown here is derived from an EMBL/GenBank/DDBJ whole genome shotgun (WGS) entry which is preliminary data.</text>
</comment>
<reference evidence="2 3" key="1">
    <citation type="journal article" date="2023" name="Elife">
        <title>Identification of key yeast species and microbe-microbe interactions impacting larval growth of Drosophila in the wild.</title>
        <authorList>
            <person name="Mure A."/>
            <person name="Sugiura Y."/>
            <person name="Maeda R."/>
            <person name="Honda K."/>
            <person name="Sakurai N."/>
            <person name="Takahashi Y."/>
            <person name="Watada M."/>
            <person name="Katoh T."/>
            <person name="Gotoh A."/>
            <person name="Gotoh Y."/>
            <person name="Taniguchi I."/>
            <person name="Nakamura K."/>
            <person name="Hayashi T."/>
            <person name="Katayama T."/>
            <person name="Uemura T."/>
            <person name="Hattori Y."/>
        </authorList>
    </citation>
    <scope>NUCLEOTIDE SEQUENCE [LARGE SCALE GENOMIC DNA]</scope>
    <source>
        <strain evidence="2 3">SB-73</strain>
    </source>
</reference>
<evidence type="ECO:0008006" key="4">
    <source>
        <dbReference type="Google" id="ProtNLM"/>
    </source>
</evidence>
<evidence type="ECO:0000313" key="2">
    <source>
        <dbReference type="EMBL" id="GMM50156.1"/>
    </source>
</evidence>
<dbReference type="AlphaFoldDB" id="A0AAV5RHT5"/>
<feature type="compositionally biased region" description="Low complexity" evidence="1">
    <location>
        <begin position="500"/>
        <end position="516"/>
    </location>
</feature>
<dbReference type="GO" id="GO:0043622">
    <property type="term" value="P:cortical microtubule organization"/>
    <property type="evidence" value="ECO:0007669"/>
    <property type="project" value="TreeGrafter"/>
</dbReference>
<feature type="compositionally biased region" description="Low complexity" evidence="1">
    <location>
        <begin position="398"/>
        <end position="459"/>
    </location>
</feature>
<feature type="region of interest" description="Disordered" evidence="1">
    <location>
        <begin position="1"/>
        <end position="214"/>
    </location>
</feature>
<organism evidence="2 3">
    <name type="scientific">Starmerella bacillaris</name>
    <name type="common">Yeast</name>
    <name type="synonym">Candida zemplinina</name>
    <dbReference type="NCBI Taxonomy" id="1247836"/>
    <lineage>
        <taxon>Eukaryota</taxon>
        <taxon>Fungi</taxon>
        <taxon>Dikarya</taxon>
        <taxon>Ascomycota</taxon>
        <taxon>Saccharomycotina</taxon>
        <taxon>Dipodascomycetes</taxon>
        <taxon>Dipodascales</taxon>
        <taxon>Trichomonascaceae</taxon>
        <taxon>Starmerella</taxon>
    </lineage>
</organism>
<gene>
    <name evidence="2" type="ORF">DASB73_011140</name>
</gene>
<evidence type="ECO:0000313" key="3">
    <source>
        <dbReference type="Proteomes" id="UP001362899"/>
    </source>
</evidence>
<feature type="compositionally biased region" description="Polar residues" evidence="1">
    <location>
        <begin position="578"/>
        <end position="587"/>
    </location>
</feature>
<dbReference type="Gene3D" id="3.30.160.60">
    <property type="entry name" value="Classic Zinc Finger"/>
    <property type="match status" value="1"/>
</dbReference>
<feature type="region of interest" description="Disordered" evidence="1">
    <location>
        <begin position="321"/>
        <end position="536"/>
    </location>
</feature>
<dbReference type="PANTHER" id="PTHR31949:SF2">
    <property type="entry name" value="OS05G0480600 PROTEIN"/>
    <property type="match status" value="1"/>
</dbReference>
<dbReference type="GO" id="GO:0055028">
    <property type="term" value="C:cortical microtubule"/>
    <property type="evidence" value="ECO:0007669"/>
    <property type="project" value="TreeGrafter"/>
</dbReference>
<accession>A0AAV5RHT5</accession>
<protein>
    <recommendedName>
        <fullName evidence="4">C2H2-type domain-containing protein</fullName>
    </recommendedName>
</protein>
<evidence type="ECO:0000256" key="1">
    <source>
        <dbReference type="SAM" id="MobiDB-lite"/>
    </source>
</evidence>
<feature type="region of interest" description="Disordered" evidence="1">
    <location>
        <begin position="576"/>
        <end position="615"/>
    </location>
</feature>
<sequence length="1062" mass="113682">MAKSSALGAEASVVPVDAISVQENSDSAETTVPPSHKEVVSEDNVQHTAVATSSKDVNEQPAGLSGLSRDLKDASSSALLKDRPSSVPPKTIPQPESAKNVKNSPVLSASSNKNNQSNSQSPSAYSNSSHSSTSVSPTENEQGSSISTQADQAGLAEQIEQSEQRGNGEPTEQVEQIEQVEQAQHIDNTENTKTMKPPASAPRNDTKKPSTGPINVPIAPLPQNLADIGKQLPGVPNMAIPQVGQNGQIGQMQLPMLIPSINGKPNPEAAGNPGMALLQLQMQMQMQQLQQMNMAGYAMPMYPFIPQLQLPMPGQMIPPPAVPASLANPTNNPSSFNSKNTTNSLNSTNPQSSQSSQSSQNSQSPLSFVSSVSSAGSAGSAGSKSPVSPANASTSALPSKSTSPNSTSSKGSVSSENTISSASSVSSKSARSSASPPISRTSPHPINSKSAKVTKSSSSPRKAKILKTNGSPSIPSSTFAVPSSGETSSASSRQSTPNLSGSNSSARSSVSVTEISNFTSNREPLTQIGDRRGRPPLSAEYHKKLLSQGPRQLMHRFSVSTDIKNKPKQNEIPENAEQKNASQNNNENTSQPTVPPVPTPNQAPPQLSMQNMLPNAPMPMNMPIPMPFPPQLAGVPYNGMPLSLPNIPPIQGVPGIPANIPGFLPNMPNISMPNIPIANIPNIPNMPNMPNIPNLPNLAIPNLQNIMPGAPYNNMMFPGLVNPAAMNNANASKNGVIPGSAASHVIFAQKESVADQQRREENEYRRKILLRRKIEKEKKLAENFRIGRRRRTKAEMHGEVNLTKEFVLCNFLDAQSASDRLLLTDEDKAVRTIEDEYAKQRKDFHEQIESLNVPAYKDEEGRWRCGLCTSSVTYQYYKHLLRHAANHLPSKPFKCPFCFSRFRRSDTARRHQSRCKVLLDILLGDNRSSLNINKATLTRETKATAALLETFDVRPKALDDLKGIRNICELRRELENLKSLSETKGTSNETAPVGKDVSRNDESIESDSSAESSGGSDPGSPVSTDDSAGSYDSKVGSATADSDLNENEDRGSSNLPPVVMPI</sequence>
<feature type="compositionally biased region" description="Polar residues" evidence="1">
    <location>
        <begin position="468"/>
        <end position="499"/>
    </location>
</feature>
<dbReference type="Proteomes" id="UP001362899">
    <property type="component" value="Unassembled WGS sequence"/>
</dbReference>
<feature type="compositionally biased region" description="Polar residues" evidence="1">
    <location>
        <begin position="981"/>
        <end position="990"/>
    </location>
</feature>
<feature type="region of interest" description="Disordered" evidence="1">
    <location>
        <begin position="981"/>
        <end position="1062"/>
    </location>
</feature>
<dbReference type="InterPro" id="IPR036236">
    <property type="entry name" value="Znf_C2H2_sf"/>
</dbReference>